<evidence type="ECO:0000313" key="2">
    <source>
        <dbReference type="EMBL" id="STH81963.1"/>
    </source>
</evidence>
<organism evidence="5 7">
    <name type="scientific">Escherichia coli</name>
    <dbReference type="NCBI Taxonomy" id="562"/>
    <lineage>
        <taxon>Bacteria</taxon>
        <taxon>Pseudomonadati</taxon>
        <taxon>Pseudomonadota</taxon>
        <taxon>Gammaproteobacteria</taxon>
        <taxon>Enterobacterales</taxon>
        <taxon>Enterobacteriaceae</taxon>
        <taxon>Escherichia</taxon>
    </lineage>
</organism>
<evidence type="ECO:0000313" key="10">
    <source>
        <dbReference type="Proteomes" id="UP000255543"/>
    </source>
</evidence>
<dbReference type="EMBL" id="UARW01000010">
    <property type="protein sequence ID" value="SQD04964.1"/>
    <property type="molecule type" value="Genomic_DNA"/>
</dbReference>
<accession>A0A0K4JHE1</accession>
<name>A0A0K4JHE1_ECOLX</name>
<dbReference type="EMBL" id="UGEE01000003">
    <property type="protein sequence ID" value="STK60373.1"/>
    <property type="molecule type" value="Genomic_DNA"/>
</dbReference>
<dbReference type="EMBL" id="UGFE01000002">
    <property type="protein sequence ID" value="STM23186.1"/>
    <property type="molecule type" value="Genomic_DNA"/>
</dbReference>
<dbReference type="Proteomes" id="UP000255153">
    <property type="component" value="Unassembled WGS sequence"/>
</dbReference>
<gene>
    <name evidence="1" type="ORF">NCTC8009_05510</name>
    <name evidence="3" type="ORF">NCTC8179_00456</name>
    <name evidence="5" type="ORF">NCTC8333_02100</name>
    <name evidence="4" type="ORF">NCTC8603_00686</name>
    <name evidence="2" type="ORF">NCTC8621_01912</name>
</gene>
<dbReference type="EMBL" id="UGBW01000003">
    <property type="protein sequence ID" value="STH81963.1"/>
    <property type="molecule type" value="Genomic_DNA"/>
</dbReference>
<dbReference type="EMBL" id="UGEB01000001">
    <property type="protein sequence ID" value="STK47167.1"/>
    <property type="molecule type" value="Genomic_DNA"/>
</dbReference>
<dbReference type="Proteomes" id="UP000250991">
    <property type="component" value="Unassembled WGS sequence"/>
</dbReference>
<evidence type="ECO:0000313" key="8">
    <source>
        <dbReference type="Proteomes" id="UP000255093"/>
    </source>
</evidence>
<dbReference type="Proteomes" id="UP000255093">
    <property type="component" value="Unassembled WGS sequence"/>
</dbReference>
<evidence type="ECO:0000313" key="7">
    <source>
        <dbReference type="Proteomes" id="UP000254718"/>
    </source>
</evidence>
<evidence type="ECO:0000313" key="3">
    <source>
        <dbReference type="EMBL" id="STK47167.1"/>
    </source>
</evidence>
<evidence type="ECO:0000313" key="4">
    <source>
        <dbReference type="EMBL" id="STK60373.1"/>
    </source>
</evidence>
<sequence>MPVFIRIVDIDDRSLGKRNSNSFTAIVPFVIFLCDYADFNTHKNPFILCLYTALFWLYG</sequence>
<evidence type="ECO:0000313" key="1">
    <source>
        <dbReference type="EMBL" id="SQD04964.1"/>
    </source>
</evidence>
<protein>
    <submittedName>
        <fullName evidence="5">Uncharacterized protein</fullName>
    </submittedName>
</protein>
<dbReference type="Proteomes" id="UP000255543">
    <property type="component" value="Unassembled WGS sequence"/>
</dbReference>
<proteinExistence type="predicted"/>
<evidence type="ECO:0000313" key="5">
    <source>
        <dbReference type="EMBL" id="STM23186.1"/>
    </source>
</evidence>
<reference evidence="6 7" key="1">
    <citation type="submission" date="2018-06" db="EMBL/GenBank/DDBJ databases">
        <authorList>
            <consortium name="Pathogen Informatics"/>
            <person name="Doyle S."/>
        </authorList>
    </citation>
    <scope>NUCLEOTIDE SEQUENCE [LARGE SCALE GENOMIC DNA]</scope>
    <source>
        <strain evidence="1 6">NCTC8009</strain>
        <strain evidence="3 10">NCTC8179</strain>
        <strain evidence="5 7">NCTC8333</strain>
        <strain evidence="4 9">NCTC8603</strain>
        <strain evidence="2 8">NCTC8621</strain>
    </source>
</reference>
<dbReference type="AlphaFoldDB" id="A0A0K4JHE1"/>
<evidence type="ECO:0000313" key="9">
    <source>
        <dbReference type="Proteomes" id="UP000255153"/>
    </source>
</evidence>
<evidence type="ECO:0000313" key="6">
    <source>
        <dbReference type="Proteomes" id="UP000250991"/>
    </source>
</evidence>
<dbReference type="Proteomes" id="UP000254718">
    <property type="component" value="Unassembled WGS sequence"/>
</dbReference>